<dbReference type="InterPro" id="IPR005814">
    <property type="entry name" value="Aminotrans_3"/>
</dbReference>
<dbReference type="InterPro" id="IPR050103">
    <property type="entry name" value="Class-III_PLP-dep_AT"/>
</dbReference>
<dbReference type="RefSeq" id="WP_026426241.1">
    <property type="nucleotide sequence ID" value="NZ_CBCRWE010000040.1"/>
</dbReference>
<dbReference type="EC" id="2.6.1.22" evidence="5"/>
<dbReference type="GO" id="GO:0042802">
    <property type="term" value="F:identical protein binding"/>
    <property type="evidence" value="ECO:0007669"/>
    <property type="project" value="TreeGrafter"/>
</dbReference>
<comment type="similarity">
    <text evidence="4 16">Belongs to the class-III pyridoxal-phosphate-dependent aminotransferase family.</text>
</comment>
<dbReference type="AlphaFoldDB" id="A0A448KAF6"/>
<dbReference type="GO" id="GO:0047298">
    <property type="term" value="F:(S)-3-amino-2-methylpropionate transaminase activity"/>
    <property type="evidence" value="ECO:0007669"/>
    <property type="project" value="UniProtKB-EC"/>
</dbReference>
<evidence type="ECO:0000256" key="2">
    <source>
        <dbReference type="ARBA" id="ARBA00001933"/>
    </source>
</evidence>
<evidence type="ECO:0000256" key="12">
    <source>
        <dbReference type="ARBA" id="ARBA00030857"/>
    </source>
</evidence>
<evidence type="ECO:0000256" key="13">
    <source>
        <dbReference type="ARBA" id="ARBA00031787"/>
    </source>
</evidence>
<dbReference type="InterPro" id="IPR015421">
    <property type="entry name" value="PyrdxlP-dep_Trfase_major"/>
</dbReference>
<comment type="pathway">
    <text evidence="3">Amino-acid degradation; 4-aminobutanoate degradation.</text>
</comment>
<reference evidence="17 18" key="1">
    <citation type="submission" date="2018-12" db="EMBL/GenBank/DDBJ databases">
        <authorList>
            <consortium name="Pathogen Informatics"/>
        </authorList>
    </citation>
    <scope>NUCLEOTIDE SEQUENCE [LARGE SCALE GENOMIC DNA]</scope>
    <source>
        <strain evidence="17 18">NCTC11923</strain>
    </source>
</reference>
<dbReference type="InterPro" id="IPR015422">
    <property type="entry name" value="PyrdxlP-dep_Trfase_small"/>
</dbReference>
<dbReference type="GO" id="GO:0009448">
    <property type="term" value="P:gamma-aminobutyric acid metabolic process"/>
    <property type="evidence" value="ECO:0007669"/>
    <property type="project" value="InterPro"/>
</dbReference>
<dbReference type="FunFam" id="3.40.640.10:FF:000013">
    <property type="entry name" value="4-aminobutyrate aminotransferase"/>
    <property type="match status" value="1"/>
</dbReference>
<evidence type="ECO:0000313" key="18">
    <source>
        <dbReference type="Proteomes" id="UP000276899"/>
    </source>
</evidence>
<dbReference type="PANTHER" id="PTHR11986:SF79">
    <property type="entry name" value="ACETYLORNITHINE AMINOTRANSFERASE, MITOCHONDRIAL"/>
    <property type="match status" value="1"/>
</dbReference>
<evidence type="ECO:0000256" key="7">
    <source>
        <dbReference type="ARBA" id="ARBA00022576"/>
    </source>
</evidence>
<dbReference type="Proteomes" id="UP000276899">
    <property type="component" value="Chromosome"/>
</dbReference>
<evidence type="ECO:0000256" key="6">
    <source>
        <dbReference type="ARBA" id="ARBA00012912"/>
    </source>
</evidence>
<dbReference type="InterPro" id="IPR004632">
    <property type="entry name" value="4NH2But_aminotransferase_bac"/>
</dbReference>
<evidence type="ECO:0000256" key="1">
    <source>
        <dbReference type="ARBA" id="ARBA00001750"/>
    </source>
</evidence>
<evidence type="ECO:0000313" key="17">
    <source>
        <dbReference type="EMBL" id="VEG73906.1"/>
    </source>
</evidence>
<evidence type="ECO:0000256" key="10">
    <source>
        <dbReference type="ARBA" id="ARBA00029760"/>
    </source>
</evidence>
<dbReference type="STRING" id="1278298.GCA_000428685_00043"/>
<keyword evidence="8 17" id="KW-0808">Transferase</keyword>
<dbReference type="KEGG" id="asla:NCTC11923_00520"/>
<dbReference type="NCBIfam" id="TIGR00700">
    <property type="entry name" value="GABAtrnsam"/>
    <property type="match status" value="1"/>
</dbReference>
<dbReference type="EMBL" id="LR134363">
    <property type="protein sequence ID" value="VEG73906.1"/>
    <property type="molecule type" value="Genomic_DNA"/>
</dbReference>
<dbReference type="Gene3D" id="3.90.1150.10">
    <property type="entry name" value="Aspartate Aminotransferase, domain 1"/>
    <property type="match status" value="1"/>
</dbReference>
<comment type="catalytic activity">
    <reaction evidence="1">
        <text>(S)-3-amino-2-methylpropanoate + 2-oxoglutarate = 2-methyl-3-oxopropanoate + L-glutamate</text>
        <dbReference type="Rhea" id="RHEA:13993"/>
        <dbReference type="ChEBI" id="CHEBI:16810"/>
        <dbReference type="ChEBI" id="CHEBI:29985"/>
        <dbReference type="ChEBI" id="CHEBI:57700"/>
        <dbReference type="ChEBI" id="CHEBI:58655"/>
        <dbReference type="EC" id="2.6.1.22"/>
    </reaction>
</comment>
<dbReference type="SUPFAM" id="SSF53383">
    <property type="entry name" value="PLP-dependent transferases"/>
    <property type="match status" value="1"/>
</dbReference>
<dbReference type="PIRSF" id="PIRSF000521">
    <property type="entry name" value="Transaminase_4ab_Lys_Orn"/>
    <property type="match status" value="1"/>
</dbReference>
<proteinExistence type="inferred from homology"/>
<dbReference type="EC" id="2.6.1.19" evidence="6"/>
<dbReference type="NCBIfam" id="NF004714">
    <property type="entry name" value="PRK06058.1"/>
    <property type="match status" value="1"/>
</dbReference>
<dbReference type="CDD" id="cd00610">
    <property type="entry name" value="OAT_like"/>
    <property type="match status" value="1"/>
</dbReference>
<dbReference type="Gene3D" id="3.40.640.10">
    <property type="entry name" value="Type I PLP-dependent aspartate aminotransferase-like (Major domain)"/>
    <property type="match status" value="1"/>
</dbReference>
<gene>
    <name evidence="17" type="primary">puuE</name>
    <name evidence="17" type="ORF">NCTC11923_00520</name>
</gene>
<evidence type="ECO:0000256" key="3">
    <source>
        <dbReference type="ARBA" id="ARBA00005176"/>
    </source>
</evidence>
<sequence length="446" mass="46410">MSTIPQDNHLATALPGPRAQALEARAAAALPRAMTAAMATFAERTDRGILEDVDGNRLIDFGSGIAVTTVGGAAPQVAAAVCEQVGRLTHTSFAITRYAGYVELAERLNALAPGDAPKKTALFNSGAEAVENAVKIARRASGRQAIVCFDHAFHGRTALTMGLTAKAVPYKDGFGPFAPELYRVPTSYPFLDGLDGPAAASRAIAAIESQVGASRTAAVIIEPIQGEGGFIVPAPGFLATLQRWCADNDVIFIADEIQTGIARTGAWFACEHEGVVPDMVTTAKGLAGGMPLSAVTARAEIMDSVPPGGLGGTYCGNPVACAAALAVLDMIESQGLLARARDLGERGMERLRGWQETMAQVGDVRGRGAMMALELTDPRTGAPDAALTGQVAQRARAAGLILLTCGTRGNVIRLLPPVTMDDSLFDRGMDILADCLESAIQDRAEA</sequence>
<keyword evidence="18" id="KW-1185">Reference proteome</keyword>
<evidence type="ECO:0000256" key="4">
    <source>
        <dbReference type="ARBA" id="ARBA00008954"/>
    </source>
</evidence>
<organism evidence="17 18">
    <name type="scientific">Actinomyces slackii</name>
    <dbReference type="NCBI Taxonomy" id="52774"/>
    <lineage>
        <taxon>Bacteria</taxon>
        <taxon>Bacillati</taxon>
        <taxon>Actinomycetota</taxon>
        <taxon>Actinomycetes</taxon>
        <taxon>Actinomycetales</taxon>
        <taxon>Actinomycetaceae</taxon>
        <taxon>Actinomyces</taxon>
    </lineage>
</organism>
<comment type="catalytic activity">
    <reaction evidence="14">
        <text>4-aminobutanoate + 2-oxoglutarate = succinate semialdehyde + L-glutamate</text>
        <dbReference type="Rhea" id="RHEA:23352"/>
        <dbReference type="ChEBI" id="CHEBI:16810"/>
        <dbReference type="ChEBI" id="CHEBI:29985"/>
        <dbReference type="ChEBI" id="CHEBI:57706"/>
        <dbReference type="ChEBI" id="CHEBI:59888"/>
        <dbReference type="EC" id="2.6.1.19"/>
    </reaction>
</comment>
<evidence type="ECO:0000256" key="15">
    <source>
        <dbReference type="ARBA" id="ARBA00050054"/>
    </source>
</evidence>
<dbReference type="PROSITE" id="PS00600">
    <property type="entry name" value="AA_TRANSFER_CLASS_3"/>
    <property type="match status" value="1"/>
</dbReference>
<dbReference type="GO" id="GO:0030170">
    <property type="term" value="F:pyridoxal phosphate binding"/>
    <property type="evidence" value="ECO:0007669"/>
    <property type="project" value="InterPro"/>
</dbReference>
<evidence type="ECO:0000256" key="8">
    <source>
        <dbReference type="ARBA" id="ARBA00022679"/>
    </source>
</evidence>
<evidence type="ECO:0000256" key="5">
    <source>
        <dbReference type="ARBA" id="ARBA00012876"/>
    </source>
</evidence>
<keyword evidence="7 17" id="KW-0032">Aminotransferase</keyword>
<dbReference type="Pfam" id="PF00202">
    <property type="entry name" value="Aminotran_3"/>
    <property type="match status" value="1"/>
</dbReference>
<comment type="cofactor">
    <cofactor evidence="2">
        <name>pyridoxal 5'-phosphate</name>
        <dbReference type="ChEBI" id="CHEBI:597326"/>
    </cofactor>
</comment>
<dbReference type="InterPro" id="IPR049704">
    <property type="entry name" value="Aminotrans_3_PPA_site"/>
</dbReference>
<evidence type="ECO:0000256" key="16">
    <source>
        <dbReference type="RuleBase" id="RU003560"/>
    </source>
</evidence>
<evidence type="ECO:0000256" key="14">
    <source>
        <dbReference type="ARBA" id="ARBA00048021"/>
    </source>
</evidence>
<evidence type="ECO:0000256" key="11">
    <source>
        <dbReference type="ARBA" id="ARBA00030204"/>
    </source>
</evidence>
<keyword evidence="9 16" id="KW-0663">Pyridoxal phosphate</keyword>
<name>A0A448KAF6_9ACTO</name>
<dbReference type="PANTHER" id="PTHR11986">
    <property type="entry name" value="AMINOTRANSFERASE CLASS III"/>
    <property type="match status" value="1"/>
</dbReference>
<evidence type="ECO:0000256" key="9">
    <source>
        <dbReference type="ARBA" id="ARBA00022898"/>
    </source>
</evidence>
<accession>A0A448KAF6</accession>
<dbReference type="InterPro" id="IPR015424">
    <property type="entry name" value="PyrdxlP-dep_Trfase"/>
</dbReference>
<dbReference type="GO" id="GO:0034386">
    <property type="term" value="F:4-aminobutyrate:2-oxoglutarate transaminase activity"/>
    <property type="evidence" value="ECO:0007669"/>
    <property type="project" value="UniProtKB-EC"/>
</dbReference>
<protein>
    <recommendedName>
        <fullName evidence="12">(S)-3-amino-2-methylpropionate transaminase</fullName>
        <ecNumber evidence="6">2.6.1.19</ecNumber>
        <ecNumber evidence="5">2.6.1.22</ecNumber>
    </recommendedName>
    <alternativeName>
        <fullName evidence="13">GABA aminotransferase</fullName>
    </alternativeName>
    <alternativeName>
        <fullName evidence="11">Gamma-amino-N-butyrate transaminase</fullName>
    </alternativeName>
    <alternativeName>
        <fullName evidence="15">Glutamate:succinic semialdehyde transaminase</fullName>
    </alternativeName>
    <alternativeName>
        <fullName evidence="10">L-AIBAT</fullName>
    </alternativeName>
</protein>